<comment type="caution">
    <text evidence="2">The sequence shown here is derived from an EMBL/GenBank/DDBJ whole genome shotgun (WGS) entry which is preliminary data.</text>
</comment>
<evidence type="ECO:0000313" key="3">
    <source>
        <dbReference type="Proteomes" id="UP000762676"/>
    </source>
</evidence>
<keyword evidence="3" id="KW-1185">Reference proteome</keyword>
<proteinExistence type="predicted"/>
<feature type="region of interest" description="Disordered" evidence="1">
    <location>
        <begin position="1"/>
        <end position="48"/>
    </location>
</feature>
<organism evidence="2 3">
    <name type="scientific">Elysia marginata</name>
    <dbReference type="NCBI Taxonomy" id="1093978"/>
    <lineage>
        <taxon>Eukaryota</taxon>
        <taxon>Metazoa</taxon>
        <taxon>Spiralia</taxon>
        <taxon>Lophotrochozoa</taxon>
        <taxon>Mollusca</taxon>
        <taxon>Gastropoda</taxon>
        <taxon>Heterobranchia</taxon>
        <taxon>Euthyneura</taxon>
        <taxon>Panpulmonata</taxon>
        <taxon>Sacoglossa</taxon>
        <taxon>Placobranchoidea</taxon>
        <taxon>Plakobranchidae</taxon>
        <taxon>Elysia</taxon>
    </lineage>
</organism>
<accession>A0AAV4GC62</accession>
<dbReference type="AlphaFoldDB" id="A0AAV4GC62"/>
<dbReference type="EMBL" id="BMAT01001282">
    <property type="protein sequence ID" value="GFR82630.1"/>
    <property type="molecule type" value="Genomic_DNA"/>
</dbReference>
<feature type="compositionally biased region" description="Polar residues" evidence="1">
    <location>
        <begin position="1"/>
        <end position="21"/>
    </location>
</feature>
<protein>
    <submittedName>
        <fullName evidence="2">Uncharacterized protein</fullName>
    </submittedName>
</protein>
<name>A0AAV4GC62_9GAST</name>
<evidence type="ECO:0000256" key="1">
    <source>
        <dbReference type="SAM" id="MobiDB-lite"/>
    </source>
</evidence>
<gene>
    <name evidence="2" type="ORF">ElyMa_000631500</name>
</gene>
<dbReference type="Proteomes" id="UP000762676">
    <property type="component" value="Unassembled WGS sequence"/>
</dbReference>
<sequence length="73" mass="7762">MTESETQPLSSGILQLSSNLQVREPRSVTGAADQVPGDSESGVNPYTVSGTETHYVKARTASPTETLFGIHDK</sequence>
<evidence type="ECO:0000313" key="2">
    <source>
        <dbReference type="EMBL" id="GFR82630.1"/>
    </source>
</evidence>
<reference evidence="2 3" key="1">
    <citation type="journal article" date="2021" name="Elife">
        <title>Chloroplast acquisition without the gene transfer in kleptoplastic sea slugs, Plakobranchus ocellatus.</title>
        <authorList>
            <person name="Maeda T."/>
            <person name="Takahashi S."/>
            <person name="Yoshida T."/>
            <person name="Shimamura S."/>
            <person name="Takaki Y."/>
            <person name="Nagai Y."/>
            <person name="Toyoda A."/>
            <person name="Suzuki Y."/>
            <person name="Arimoto A."/>
            <person name="Ishii H."/>
            <person name="Satoh N."/>
            <person name="Nishiyama T."/>
            <person name="Hasebe M."/>
            <person name="Maruyama T."/>
            <person name="Minagawa J."/>
            <person name="Obokata J."/>
            <person name="Shigenobu S."/>
        </authorList>
    </citation>
    <scope>NUCLEOTIDE SEQUENCE [LARGE SCALE GENOMIC DNA]</scope>
</reference>
<feature type="region of interest" description="Disordered" evidence="1">
    <location>
        <begin position="54"/>
        <end position="73"/>
    </location>
</feature>